<dbReference type="EMBL" id="CP035108">
    <property type="protein sequence ID" value="QAR34358.1"/>
    <property type="molecule type" value="Genomic_DNA"/>
</dbReference>
<evidence type="ECO:0000256" key="5">
    <source>
        <dbReference type="ARBA" id="ARBA00023014"/>
    </source>
</evidence>
<dbReference type="InterPro" id="IPR020050">
    <property type="entry name" value="FO_synthase_su2"/>
</dbReference>
<feature type="domain" description="Radical SAM core" evidence="9">
    <location>
        <begin position="40"/>
        <end position="270"/>
    </location>
</feature>
<evidence type="ECO:0000256" key="1">
    <source>
        <dbReference type="ARBA" id="ARBA00022485"/>
    </source>
</evidence>
<evidence type="ECO:0000256" key="8">
    <source>
        <dbReference type="PIRSR" id="PIRSR004762-2"/>
    </source>
</evidence>
<feature type="binding site" evidence="8">
    <location>
        <position position="128"/>
    </location>
    <ligand>
        <name>(3R)-3-methyl-D-ornithine</name>
        <dbReference type="ChEBI" id="CHEBI:64642"/>
    </ligand>
</feature>
<feature type="binding site" evidence="8">
    <location>
        <position position="297"/>
    </location>
    <ligand>
        <name>(3R)-3-methyl-D-ornithine</name>
        <dbReference type="ChEBI" id="CHEBI:64642"/>
    </ligand>
</feature>
<dbReference type="InterPro" id="IPR013785">
    <property type="entry name" value="Aldolase_TIM"/>
</dbReference>
<dbReference type="GO" id="GO:0044689">
    <property type="term" value="F:7,8-didemethyl-8-hydroxy-5-deazariboflavin synthase activity"/>
    <property type="evidence" value="ECO:0007669"/>
    <property type="project" value="TreeGrafter"/>
</dbReference>
<dbReference type="InterPro" id="IPR007197">
    <property type="entry name" value="rSAM"/>
</dbReference>
<evidence type="ECO:0000256" key="3">
    <source>
        <dbReference type="ARBA" id="ARBA00022723"/>
    </source>
</evidence>
<dbReference type="GO" id="GO:0005506">
    <property type="term" value="F:iron ion binding"/>
    <property type="evidence" value="ECO:0007669"/>
    <property type="project" value="UniProtKB-UniRule"/>
</dbReference>
<dbReference type="InterPro" id="IPR022431">
    <property type="entry name" value="Cyclic_DHFL_synthase_mqnC"/>
</dbReference>
<dbReference type="NCBIfam" id="TIGR03699">
    <property type="entry name" value="menaquin_MqnC"/>
    <property type="match status" value="1"/>
</dbReference>
<dbReference type="KEGG" id="gtl:EP073_13380"/>
<dbReference type="OrthoDB" id="9802027at2"/>
<dbReference type="GO" id="GO:0009234">
    <property type="term" value="P:menaquinone biosynthetic process"/>
    <property type="evidence" value="ECO:0007669"/>
    <property type="project" value="UniProtKB-UniRule"/>
</dbReference>
<dbReference type="GO" id="GO:0046992">
    <property type="term" value="F:oxidoreductase activity, acting on X-H and Y-H to form an X-Y bond"/>
    <property type="evidence" value="ECO:0007669"/>
    <property type="project" value="UniProtKB-UniRule"/>
</dbReference>
<comment type="catalytic activity">
    <reaction evidence="6">
        <text>dehypoxanthine futalosine + S-adenosyl-L-methionine = cyclic dehypoxanthinylfutalosinate + 5'-deoxyadenosine + L-methionine + H(+)</text>
        <dbReference type="Rhea" id="RHEA:33083"/>
        <dbReference type="ChEBI" id="CHEBI:15378"/>
        <dbReference type="ChEBI" id="CHEBI:17319"/>
        <dbReference type="ChEBI" id="CHEBI:57844"/>
        <dbReference type="ChEBI" id="CHEBI:58864"/>
        <dbReference type="ChEBI" id="CHEBI:59789"/>
        <dbReference type="ChEBI" id="CHEBI:64270"/>
        <dbReference type="EC" id="1.21.98.1"/>
    </reaction>
</comment>
<evidence type="ECO:0000313" key="10">
    <source>
        <dbReference type="EMBL" id="QAR34358.1"/>
    </source>
</evidence>
<dbReference type="PANTHER" id="PTHR43076">
    <property type="entry name" value="FO SYNTHASE (COFH)"/>
    <property type="match status" value="1"/>
</dbReference>
<comment type="function">
    <text evidence="6">Radical SAM enzyme that catalyzes the cyclization of dehypoxanthine futalosine (DHFL) into cyclic dehypoxanthine futalosine (CDHFL), a step in the biosynthesis of menaquinone (MK, vitamin K2).</text>
</comment>
<evidence type="ECO:0000256" key="4">
    <source>
        <dbReference type="ARBA" id="ARBA00023004"/>
    </source>
</evidence>
<evidence type="ECO:0000256" key="2">
    <source>
        <dbReference type="ARBA" id="ARBA00022691"/>
    </source>
</evidence>
<dbReference type="HAMAP" id="MF_00992">
    <property type="entry name" value="MqnC"/>
    <property type="match status" value="1"/>
</dbReference>
<evidence type="ECO:0000259" key="9">
    <source>
        <dbReference type="PROSITE" id="PS51918"/>
    </source>
</evidence>
<accession>A0A3R6AZW3</accession>
<dbReference type="AlphaFoldDB" id="A0A3R6AZW3"/>
<dbReference type="SFLD" id="SFLDF00342">
    <property type="entry name" value="cyclic_dehypoxanthine_futalosi"/>
    <property type="match status" value="1"/>
</dbReference>
<proteinExistence type="inferred from homology"/>
<sequence length="343" mass="38486">MTKKRLTKQDVVRMLETADLYELAREADGIRKRLHPEGVVTFVVDRNINYTNICTCKCSFCAFYRAADEEGAYVLDKEQLKQKIEETKALGGTQILLQGGLHPTLGIEFYEEMLSYMKSLGVWLHAFSPPEVHHIAKISGLTIAETIARLVKAGMDSIPGGGAELLVDEERLRISPNKILSDKWLGVMEEAHKQGLKTSATMMFKADDEYGKIAEHFDRIRSLQDKTGGFTAFIPWAFQPDNTELGGKKVSPVEYLRIFAAARIYLDNIKNLQVSWVTQGPKIGQTALRFGGNDFGSLMIEENVVASCGASFRMSVEEIVHNIERAGFKAAQRDMQYNIVKHF</sequence>
<name>A0A3R6AZW3_9BACT</name>
<dbReference type="SUPFAM" id="SSF102114">
    <property type="entry name" value="Radical SAM enzymes"/>
    <property type="match status" value="1"/>
</dbReference>
<keyword evidence="11" id="KW-1185">Reference proteome</keyword>
<reference evidence="10 11" key="1">
    <citation type="submission" date="2019-01" db="EMBL/GenBank/DDBJ databases">
        <title>Geovibrio thiophilus DSM 11263, complete genome.</title>
        <authorList>
            <person name="Spring S."/>
            <person name="Bunk B."/>
            <person name="Sproer C."/>
        </authorList>
    </citation>
    <scope>NUCLEOTIDE SEQUENCE [LARGE SCALE GENOMIC DNA]</scope>
    <source>
        <strain evidence="10 11">DSM 11263</strain>
    </source>
</reference>
<keyword evidence="6" id="KW-0560">Oxidoreductase</keyword>
<dbReference type="Pfam" id="PF19288">
    <property type="entry name" value="CofH_C"/>
    <property type="match status" value="1"/>
</dbReference>
<dbReference type="SFLD" id="SFLDG01389">
    <property type="entry name" value="menaquinone_synthsis_involved"/>
    <property type="match status" value="1"/>
</dbReference>
<dbReference type="PANTHER" id="PTHR43076:SF1">
    <property type="entry name" value="LIPOYL SYNTHASE 2"/>
    <property type="match status" value="1"/>
</dbReference>
<dbReference type="GO" id="GO:0051539">
    <property type="term" value="F:4 iron, 4 sulfur cluster binding"/>
    <property type="evidence" value="ECO:0007669"/>
    <property type="project" value="UniProtKB-KW"/>
</dbReference>
<evidence type="ECO:0000256" key="6">
    <source>
        <dbReference type="HAMAP-Rule" id="MF_00992"/>
    </source>
</evidence>
<dbReference type="UniPathway" id="UPA00079"/>
<comment type="cofactor">
    <cofactor evidence="6 7">
        <name>[4Fe-4S] cluster</name>
        <dbReference type="ChEBI" id="CHEBI:49883"/>
    </cofactor>
    <text evidence="6 7">Binds 1 [4Fe-4S] cluster. The cluster is coordinated with 3 cysteines and an exchangeable S-adenosyl-L-methionine.</text>
</comment>
<dbReference type="NCBIfam" id="TIGR00423">
    <property type="entry name" value="CofH family radical SAM protein"/>
    <property type="match status" value="1"/>
</dbReference>
<dbReference type="GO" id="GO:0016765">
    <property type="term" value="F:transferase activity, transferring alkyl or aryl (other than methyl) groups"/>
    <property type="evidence" value="ECO:0007669"/>
    <property type="project" value="InterPro"/>
</dbReference>
<keyword evidence="4 6" id="KW-0408">Iron</keyword>
<dbReference type="SFLD" id="SFLDG01064">
    <property type="entry name" value="F420__menaquinone_cofactor_bio"/>
    <property type="match status" value="1"/>
</dbReference>
<dbReference type="InterPro" id="IPR045567">
    <property type="entry name" value="CofH/MnqC-like_C"/>
</dbReference>
<gene>
    <name evidence="6 10" type="primary">mqnC</name>
    <name evidence="10" type="ORF">EP073_13380</name>
</gene>
<keyword evidence="6" id="KW-0474">Menaquinone biosynthesis</keyword>
<dbReference type="PIRSF" id="PIRSF004762">
    <property type="entry name" value="CHP00423"/>
    <property type="match status" value="1"/>
</dbReference>
<evidence type="ECO:0000256" key="7">
    <source>
        <dbReference type="PIRSR" id="PIRSR004762-1"/>
    </source>
</evidence>
<dbReference type="InterPro" id="IPR034405">
    <property type="entry name" value="F420"/>
</dbReference>
<dbReference type="Pfam" id="PF04055">
    <property type="entry name" value="Radical_SAM"/>
    <property type="match status" value="1"/>
</dbReference>
<comment type="pathway">
    <text evidence="6">Quinol/quinone metabolism; menaquinone biosynthesis.</text>
</comment>
<protein>
    <recommendedName>
        <fullName evidence="6">Cyclic dehypoxanthine futalosine synthase</fullName>
        <shortName evidence="6">Cyclic DHFL synthase</shortName>
        <ecNumber evidence="6">1.21.98.1</ecNumber>
    </recommendedName>
    <alternativeName>
        <fullName evidence="6">Dehypoxanthine futalosine cyclase</fullName>
        <shortName evidence="6">DHFL cyclase</shortName>
    </alternativeName>
    <alternativeName>
        <fullName evidence="6">Menaquinone biosynthetic enzyme MqnC</fullName>
    </alternativeName>
</protein>
<keyword evidence="3 6" id="KW-0479">Metal-binding</keyword>
<keyword evidence="1 6" id="KW-0004">4Fe-4S</keyword>
<organism evidence="10 11">
    <name type="scientific">Geovibrio thiophilus</name>
    <dbReference type="NCBI Taxonomy" id="139438"/>
    <lineage>
        <taxon>Bacteria</taxon>
        <taxon>Pseudomonadati</taxon>
        <taxon>Deferribacterota</taxon>
        <taxon>Deferribacteres</taxon>
        <taxon>Deferribacterales</taxon>
        <taxon>Geovibrionaceae</taxon>
        <taxon>Geovibrio</taxon>
    </lineage>
</organism>
<dbReference type="EC" id="1.21.98.1" evidence="6"/>
<dbReference type="PROSITE" id="PS51918">
    <property type="entry name" value="RADICAL_SAM"/>
    <property type="match status" value="1"/>
</dbReference>
<dbReference type="Gene3D" id="3.20.20.70">
    <property type="entry name" value="Aldolase class I"/>
    <property type="match status" value="1"/>
</dbReference>
<evidence type="ECO:0000313" key="11">
    <source>
        <dbReference type="Proteomes" id="UP000287502"/>
    </source>
</evidence>
<keyword evidence="2 6" id="KW-0949">S-adenosyl-L-methionine</keyword>
<feature type="binding site" evidence="8">
    <location>
        <position position="275"/>
    </location>
    <ligand>
        <name>(3R)-3-methyl-D-ornithine</name>
        <dbReference type="ChEBI" id="CHEBI:64642"/>
    </ligand>
</feature>
<keyword evidence="5 6" id="KW-0411">Iron-sulfur</keyword>
<dbReference type="Proteomes" id="UP000287502">
    <property type="component" value="Chromosome"/>
</dbReference>
<dbReference type="RefSeq" id="WP_128467663.1">
    <property type="nucleotide sequence ID" value="NZ_CP035108.1"/>
</dbReference>
<feature type="binding site" evidence="8">
    <location>
        <position position="164"/>
    </location>
    <ligand>
        <name>S-adenosyl-L-methionine</name>
        <dbReference type="ChEBI" id="CHEBI:59789"/>
    </ligand>
</feature>
<feature type="binding site" evidence="6 7">
    <location>
        <position position="54"/>
    </location>
    <ligand>
        <name>[4Fe-4S] cluster</name>
        <dbReference type="ChEBI" id="CHEBI:49883"/>
        <note>4Fe-4S-S-AdoMet</note>
    </ligand>
</feature>
<dbReference type="InterPro" id="IPR058240">
    <property type="entry name" value="rSAM_sf"/>
</dbReference>
<feature type="binding site" evidence="8">
    <location>
        <position position="60"/>
    </location>
    <ligand>
        <name>S-adenosyl-L-methionine</name>
        <dbReference type="ChEBI" id="CHEBI:59789"/>
    </ligand>
</feature>
<dbReference type="SFLD" id="SFLDS00029">
    <property type="entry name" value="Radical_SAM"/>
    <property type="match status" value="1"/>
</dbReference>
<feature type="binding site" evidence="6 7">
    <location>
        <position position="58"/>
    </location>
    <ligand>
        <name>[4Fe-4S] cluster</name>
        <dbReference type="ChEBI" id="CHEBI:49883"/>
        <note>4Fe-4S-S-AdoMet</note>
    </ligand>
</feature>
<comment type="similarity">
    <text evidence="6">Belongs to the radical SAM superfamily. MqnC family.</text>
</comment>
<feature type="binding site" evidence="6 7">
    <location>
        <position position="61"/>
    </location>
    <ligand>
        <name>[4Fe-4S] cluster</name>
        <dbReference type="ChEBI" id="CHEBI:49883"/>
        <note>4Fe-4S-S-AdoMet</note>
    </ligand>
</feature>